<dbReference type="Proteomes" id="UP000250796">
    <property type="component" value="Chromosome MESINF"/>
</dbReference>
<evidence type="ECO:0000313" key="3">
    <source>
        <dbReference type="Proteomes" id="UP000250796"/>
    </source>
</evidence>
<dbReference type="Gene3D" id="1.10.8.1000">
    <property type="entry name" value="Ornithine 4,5 aminomutase S component, alpha subunit-like"/>
    <property type="match status" value="1"/>
</dbReference>
<dbReference type="EC" id="5.4.3.5" evidence="2"/>
<keyword evidence="3" id="KW-1185">Reference proteome</keyword>
<feature type="domain" description="D-Lysine 5,6-aminomutase alpha subunit" evidence="1">
    <location>
        <begin position="4"/>
        <end position="118"/>
    </location>
</feature>
<dbReference type="GO" id="GO:0047831">
    <property type="term" value="F:D-ornithine 4,5-aminomutase activity"/>
    <property type="evidence" value="ECO:0007669"/>
    <property type="project" value="UniProtKB-EC"/>
</dbReference>
<proteinExistence type="predicted"/>
<dbReference type="EMBL" id="LS974202">
    <property type="protein sequence ID" value="SSC13721.1"/>
    <property type="molecule type" value="Genomic_DNA"/>
</dbReference>
<name>A0A7Z7PP58_9BACT</name>
<evidence type="ECO:0000259" key="1">
    <source>
        <dbReference type="Pfam" id="PF16552"/>
    </source>
</evidence>
<dbReference type="GO" id="GO:0031419">
    <property type="term" value="F:cobalamin binding"/>
    <property type="evidence" value="ECO:0007669"/>
    <property type="project" value="InterPro"/>
</dbReference>
<protein>
    <submittedName>
        <fullName evidence="2">D-ornithine 4,5-aminomutase subunit alpha</fullName>
        <ecNumber evidence="2">5.4.3.5</ecNumber>
    </submittedName>
</protein>
<dbReference type="InterPro" id="IPR015130">
    <property type="entry name" value="Lys-AminoMut_A"/>
</dbReference>
<keyword evidence="2" id="KW-0413">Isomerase</keyword>
<dbReference type="AlphaFoldDB" id="A0A7Z7PP58"/>
<dbReference type="KEGG" id="minf:MESINF_2281"/>
<sequence length="128" mass="14520">MAIQRPDDFDRRSEHLQRLNDEQLDRLFWELAGKIVDPLVELARTHTSPSIERSVLLRMGMDSFQAGAIVSKALELGLLGKGAGHLVLRYSQYTGKSVEESAKELAQGRGWEELIEIFKRRKENAVAE</sequence>
<dbReference type="RefSeq" id="WP_169699838.1">
    <property type="nucleotide sequence ID" value="NZ_LS974202.1"/>
</dbReference>
<evidence type="ECO:0000313" key="2">
    <source>
        <dbReference type="EMBL" id="SSC13721.1"/>
    </source>
</evidence>
<organism evidence="2 3">
    <name type="scientific">Mesotoga infera</name>
    <dbReference type="NCBI Taxonomy" id="1236046"/>
    <lineage>
        <taxon>Bacteria</taxon>
        <taxon>Thermotogati</taxon>
        <taxon>Thermotogota</taxon>
        <taxon>Thermotogae</taxon>
        <taxon>Kosmotogales</taxon>
        <taxon>Kosmotogaceae</taxon>
        <taxon>Mesotoga</taxon>
    </lineage>
</organism>
<reference evidence="2 3" key="1">
    <citation type="submission" date="2017-01" db="EMBL/GenBank/DDBJ databases">
        <authorList>
            <person name="Erauso G."/>
        </authorList>
    </citation>
    <scope>NUCLEOTIDE SEQUENCE [LARGE SCALE GENOMIC DNA]</scope>
    <source>
        <strain evidence="2">MESINF1</strain>
    </source>
</reference>
<dbReference type="SUPFAM" id="SSF51703">
    <property type="entry name" value="Cobalamin (vitamin B12)-dependent enzymes"/>
    <property type="match status" value="1"/>
</dbReference>
<gene>
    <name evidence="2" type="primary">oraS</name>
    <name evidence="2" type="ORF">MESINF_2281</name>
</gene>
<dbReference type="InterPro" id="IPR016176">
    <property type="entry name" value="Cbl-dep_enz_cat"/>
</dbReference>
<accession>A0A7Z7PP58</accession>
<dbReference type="Pfam" id="PF16552">
    <property type="entry name" value="OAM_alpha"/>
    <property type="match status" value="1"/>
</dbReference>
<dbReference type="Gene3D" id="6.10.250.2220">
    <property type="match status" value="1"/>
</dbReference>